<protein>
    <submittedName>
        <fullName evidence="2">Uncharacterized protein</fullName>
    </submittedName>
</protein>
<keyword evidence="3" id="KW-1185">Reference proteome</keyword>
<keyword evidence="1" id="KW-1133">Transmembrane helix</keyword>
<dbReference type="RefSeq" id="WP_308786709.1">
    <property type="nucleotide sequence ID" value="NZ_JAUSWB010000003.1"/>
</dbReference>
<gene>
    <name evidence="2" type="ORF">QOZ98_001361</name>
</gene>
<dbReference type="EMBL" id="JAUSWB010000003">
    <property type="protein sequence ID" value="MDQ0428535.1"/>
    <property type="molecule type" value="Genomic_DNA"/>
</dbReference>
<proteinExistence type="predicted"/>
<reference evidence="2 3" key="1">
    <citation type="submission" date="2023-07" db="EMBL/GenBank/DDBJ databases">
        <title>Genomic Encyclopedia of Type Strains, Phase IV (KMG-IV): sequencing the most valuable type-strain genomes for metagenomic binning, comparative biology and taxonomic classification.</title>
        <authorList>
            <person name="Goeker M."/>
        </authorList>
    </citation>
    <scope>NUCLEOTIDE SEQUENCE [LARGE SCALE GENOMIC DNA]</scope>
    <source>
        <strain evidence="2 3">DSM 16419</strain>
    </source>
</reference>
<keyword evidence="1" id="KW-0812">Transmembrane</keyword>
<keyword evidence="1" id="KW-0472">Membrane</keyword>
<organism evidence="2 3">
    <name type="scientific">Planomicrobium stackebrandtii</name>
    <dbReference type="NCBI Taxonomy" id="253160"/>
    <lineage>
        <taxon>Bacteria</taxon>
        <taxon>Bacillati</taxon>
        <taxon>Bacillota</taxon>
        <taxon>Bacilli</taxon>
        <taxon>Bacillales</taxon>
        <taxon>Caryophanaceae</taxon>
        <taxon>Planomicrobium</taxon>
    </lineage>
</organism>
<evidence type="ECO:0000313" key="3">
    <source>
        <dbReference type="Proteomes" id="UP001241988"/>
    </source>
</evidence>
<feature type="transmembrane region" description="Helical" evidence="1">
    <location>
        <begin position="55"/>
        <end position="74"/>
    </location>
</feature>
<accession>A0ABU0GT52</accession>
<comment type="caution">
    <text evidence="2">The sequence shown here is derived from an EMBL/GenBank/DDBJ whole genome shotgun (WGS) entry which is preliminary data.</text>
</comment>
<sequence length="90" mass="11075">MTITIKYWIKRVVYLFKSYNSQVRELNEDYRNYADCNKKFFYDDYMDRRKSDKKLIMILIAFGVSLFILVINKIRAKFKAKRKMKISKRL</sequence>
<dbReference type="Proteomes" id="UP001241988">
    <property type="component" value="Unassembled WGS sequence"/>
</dbReference>
<evidence type="ECO:0000313" key="2">
    <source>
        <dbReference type="EMBL" id="MDQ0428535.1"/>
    </source>
</evidence>
<evidence type="ECO:0000256" key="1">
    <source>
        <dbReference type="SAM" id="Phobius"/>
    </source>
</evidence>
<name>A0ABU0GT52_9BACL</name>